<evidence type="ECO:0000313" key="3">
    <source>
        <dbReference type="EMBL" id="PSS20417.1"/>
    </source>
</evidence>
<gene>
    <name evidence="3" type="ORF">M430DRAFT_18572</name>
</gene>
<accession>A0A2T3B449</accession>
<protein>
    <recommendedName>
        <fullName evidence="2">Rhodanese domain-containing protein</fullName>
    </recommendedName>
</protein>
<dbReference type="PROSITE" id="PS50206">
    <property type="entry name" value="RHODANESE_3"/>
    <property type="match status" value="1"/>
</dbReference>
<dbReference type="Proteomes" id="UP000241818">
    <property type="component" value="Unassembled WGS sequence"/>
</dbReference>
<dbReference type="OrthoDB" id="25002at2759"/>
<dbReference type="EMBL" id="KZ679010">
    <property type="protein sequence ID" value="PSS20417.1"/>
    <property type="molecule type" value="Genomic_DNA"/>
</dbReference>
<dbReference type="Gene3D" id="3.30.70.100">
    <property type="match status" value="1"/>
</dbReference>
<dbReference type="Gene3D" id="3.40.250.10">
    <property type="entry name" value="Rhodanese-like domain"/>
    <property type="match status" value="1"/>
</dbReference>
<dbReference type="InterPro" id="IPR040503">
    <property type="entry name" value="TRHO_N"/>
</dbReference>
<feature type="domain" description="Rhodanese" evidence="2">
    <location>
        <begin position="195"/>
        <end position="331"/>
    </location>
</feature>
<dbReference type="Pfam" id="PF12368">
    <property type="entry name" value="Rhodanese_C"/>
    <property type="match status" value="1"/>
</dbReference>
<proteinExistence type="predicted"/>
<dbReference type="InterPro" id="IPR020936">
    <property type="entry name" value="TrhO"/>
</dbReference>
<evidence type="ECO:0000259" key="2">
    <source>
        <dbReference type="PROSITE" id="PS50206"/>
    </source>
</evidence>
<dbReference type="InParanoid" id="A0A2T3B449"/>
<dbReference type="PANTHER" id="PTHR43268">
    <property type="entry name" value="THIOSULFATE SULFURTRANSFERASE/RHODANESE-LIKE DOMAIN-CONTAINING PROTEIN 2"/>
    <property type="match status" value="1"/>
</dbReference>
<sequence>MKEPRLPPGSSDPLTYTCTCSSPNGLILLFYRYYNSPPTLTPSFTPAALAAFHSDLATRYQLAGKFRIANEGFNITVGGSREGVGKYVRMCIAHESFAGLGLSLSEEQEGGGGEGGDVKEKGGQEEEWQFGPIAKKFFKPSTGCSCAFSNLASVRIVEEITPMGVSGYEPKWGTVERLSPEKFHELCSQKDDDDDDGGRCLIDVRNHYESRIGYFVDRGAPEGERVAIRPGIRRFAQWPKYASKFPAPPLSQSSSPENSNSNSNSKGNNEKGAEEEEETKKQKKKKKIITYCTGGIRCEKGAHYLAEQLGPSAQICTLEGGIAAYLLWLQDEIRHGRKTASDSLFRGRNYVFDARGSLGIEGPAAHHHPVAKCHLCDTPADALGKCETPGCHLILVVCGSCKEGGNRLVCCADCGQRGEGAEKRICLCEMRRETELWGEEEVRRWEEKARMRKKKGGKAGDGGGEINIRVKRIE</sequence>
<feature type="compositionally biased region" description="Low complexity" evidence="1">
    <location>
        <begin position="251"/>
        <end position="267"/>
    </location>
</feature>
<evidence type="ECO:0000256" key="1">
    <source>
        <dbReference type="SAM" id="MobiDB-lite"/>
    </source>
</evidence>
<keyword evidence="4" id="KW-1185">Reference proteome</keyword>
<dbReference type="RefSeq" id="XP_024721687.1">
    <property type="nucleotide sequence ID" value="XM_024863900.1"/>
</dbReference>
<dbReference type="PANTHER" id="PTHR43268:SF6">
    <property type="entry name" value="THIOSULFATE SULFURTRANSFERASE_RHODANESE-LIKE DOMAIN-CONTAINING PROTEIN 2"/>
    <property type="match status" value="1"/>
</dbReference>
<dbReference type="Pfam" id="PF17773">
    <property type="entry name" value="UPF0176_N"/>
    <property type="match status" value="1"/>
</dbReference>
<dbReference type="InterPro" id="IPR001763">
    <property type="entry name" value="Rhodanese-like_dom"/>
</dbReference>
<evidence type="ECO:0000313" key="4">
    <source>
        <dbReference type="Proteomes" id="UP000241818"/>
    </source>
</evidence>
<dbReference type="GeneID" id="36571981"/>
<dbReference type="Pfam" id="PF00581">
    <property type="entry name" value="Rhodanese"/>
    <property type="match status" value="1"/>
</dbReference>
<feature type="region of interest" description="Disordered" evidence="1">
    <location>
        <begin position="453"/>
        <end position="474"/>
    </location>
</feature>
<dbReference type="InterPro" id="IPR022111">
    <property type="entry name" value="Rhodanese_C"/>
</dbReference>
<dbReference type="AlphaFoldDB" id="A0A2T3B449"/>
<reference evidence="3 4" key="1">
    <citation type="journal article" date="2018" name="New Phytol.">
        <title>Comparative genomics and transcriptomics depict ericoid mycorrhizal fungi as versatile saprotrophs and plant mutualists.</title>
        <authorList>
            <person name="Martino E."/>
            <person name="Morin E."/>
            <person name="Grelet G.A."/>
            <person name="Kuo A."/>
            <person name="Kohler A."/>
            <person name="Daghino S."/>
            <person name="Barry K.W."/>
            <person name="Cichocki N."/>
            <person name="Clum A."/>
            <person name="Dockter R.B."/>
            <person name="Hainaut M."/>
            <person name="Kuo R.C."/>
            <person name="LaButti K."/>
            <person name="Lindahl B.D."/>
            <person name="Lindquist E.A."/>
            <person name="Lipzen A."/>
            <person name="Khouja H.R."/>
            <person name="Magnuson J."/>
            <person name="Murat C."/>
            <person name="Ohm R.A."/>
            <person name="Singer S.W."/>
            <person name="Spatafora J.W."/>
            <person name="Wang M."/>
            <person name="Veneault-Fourrey C."/>
            <person name="Henrissat B."/>
            <person name="Grigoriev I.V."/>
            <person name="Martin F.M."/>
            <person name="Perotto S."/>
        </authorList>
    </citation>
    <scope>NUCLEOTIDE SEQUENCE [LARGE SCALE GENOMIC DNA]</scope>
    <source>
        <strain evidence="3 4">ATCC 22711</strain>
    </source>
</reference>
<dbReference type="STRING" id="857342.A0A2T3B449"/>
<organism evidence="3 4">
    <name type="scientific">Amorphotheca resinae ATCC 22711</name>
    <dbReference type="NCBI Taxonomy" id="857342"/>
    <lineage>
        <taxon>Eukaryota</taxon>
        <taxon>Fungi</taxon>
        <taxon>Dikarya</taxon>
        <taxon>Ascomycota</taxon>
        <taxon>Pezizomycotina</taxon>
        <taxon>Leotiomycetes</taxon>
        <taxon>Helotiales</taxon>
        <taxon>Amorphothecaceae</taxon>
        <taxon>Amorphotheca</taxon>
    </lineage>
</organism>
<feature type="region of interest" description="Disordered" evidence="1">
    <location>
        <begin position="246"/>
        <end position="281"/>
    </location>
</feature>
<name>A0A2T3B449_AMORE</name>
<dbReference type="InterPro" id="IPR036873">
    <property type="entry name" value="Rhodanese-like_dom_sf"/>
</dbReference>
<dbReference type="SUPFAM" id="SSF52821">
    <property type="entry name" value="Rhodanese/Cell cycle control phosphatase"/>
    <property type="match status" value="1"/>
</dbReference>